<dbReference type="Proteomes" id="UP000005237">
    <property type="component" value="Unassembled WGS sequence"/>
</dbReference>
<reference evidence="2" key="1">
    <citation type="submission" date="2010-08" db="EMBL/GenBank/DDBJ databases">
        <authorList>
            <consortium name="Caenorhabditis japonica Sequencing Consortium"/>
            <person name="Wilson R.K."/>
        </authorList>
    </citation>
    <scope>NUCLEOTIDE SEQUENCE [LARGE SCALE GENOMIC DNA]</scope>
    <source>
        <strain evidence="2">DF5081</strain>
    </source>
</reference>
<dbReference type="AlphaFoldDB" id="A0A8R1HZP4"/>
<proteinExistence type="predicted"/>
<reference evidence="1" key="2">
    <citation type="submission" date="2022-06" db="UniProtKB">
        <authorList>
            <consortium name="EnsemblMetazoa"/>
        </authorList>
    </citation>
    <scope>IDENTIFICATION</scope>
    <source>
        <strain evidence="1">DF5081</strain>
    </source>
</reference>
<accession>A0A8R1HZP4</accession>
<name>A0A8R1HZP4_CAEJA</name>
<keyword evidence="2" id="KW-1185">Reference proteome</keyword>
<protein>
    <submittedName>
        <fullName evidence="1">Uncharacterized protein</fullName>
    </submittedName>
</protein>
<evidence type="ECO:0000313" key="1">
    <source>
        <dbReference type="EnsemblMetazoa" id="CJA14134.1"/>
    </source>
</evidence>
<organism evidence="1 2">
    <name type="scientific">Caenorhabditis japonica</name>
    <dbReference type="NCBI Taxonomy" id="281687"/>
    <lineage>
        <taxon>Eukaryota</taxon>
        <taxon>Metazoa</taxon>
        <taxon>Ecdysozoa</taxon>
        <taxon>Nematoda</taxon>
        <taxon>Chromadorea</taxon>
        <taxon>Rhabditida</taxon>
        <taxon>Rhabditina</taxon>
        <taxon>Rhabditomorpha</taxon>
        <taxon>Rhabditoidea</taxon>
        <taxon>Rhabditidae</taxon>
        <taxon>Peloderinae</taxon>
        <taxon>Caenorhabditis</taxon>
    </lineage>
</organism>
<evidence type="ECO:0000313" key="2">
    <source>
        <dbReference type="Proteomes" id="UP000005237"/>
    </source>
</evidence>
<sequence>MYKVCRCRKIERNAVLENSAAPVYDASVKADIPATKVLPVNFNKYNPQNLLLEETSGSGSSEEQLKELPEVYFTPSEPKPDTYLTALYPMIGAVHAAHHHACLINHLLENYDLF</sequence>
<dbReference type="EnsemblMetazoa" id="CJA14134.1">
    <property type="protein sequence ID" value="CJA14134.1"/>
    <property type="gene ID" value="WBGene00133338"/>
</dbReference>